<evidence type="ECO:0000313" key="2">
    <source>
        <dbReference type="Proteomes" id="UP000186666"/>
    </source>
</evidence>
<evidence type="ECO:0000313" key="1">
    <source>
        <dbReference type="EMBL" id="SIR25191.1"/>
    </source>
</evidence>
<name>A0ABY1K4Q3_9BACL</name>
<comment type="caution">
    <text evidence="1">The sequence shown here is derived from an EMBL/GenBank/DDBJ whole genome shotgun (WGS) entry which is preliminary data.</text>
</comment>
<protein>
    <submittedName>
        <fullName evidence="1">Uncharacterized protein</fullName>
    </submittedName>
</protein>
<dbReference type="EMBL" id="FTNK01000009">
    <property type="protein sequence ID" value="SIR25191.1"/>
    <property type="molecule type" value="Genomic_DNA"/>
</dbReference>
<keyword evidence="2" id="KW-1185">Reference proteome</keyword>
<accession>A0ABY1K4Q3</accession>
<organism evidence="1 2">
    <name type="scientific">Paenibacillus macquariensis</name>
    <dbReference type="NCBI Taxonomy" id="948756"/>
    <lineage>
        <taxon>Bacteria</taxon>
        <taxon>Bacillati</taxon>
        <taxon>Bacillota</taxon>
        <taxon>Bacilli</taxon>
        <taxon>Bacillales</taxon>
        <taxon>Paenibacillaceae</taxon>
        <taxon>Paenibacillus</taxon>
    </lineage>
</organism>
<reference evidence="1 2" key="1">
    <citation type="submission" date="2017-01" db="EMBL/GenBank/DDBJ databases">
        <authorList>
            <person name="Varghese N."/>
            <person name="Submissions S."/>
        </authorList>
    </citation>
    <scope>NUCLEOTIDE SEQUENCE [LARGE SCALE GENOMIC DNA]</scope>
    <source>
        <strain evidence="1 2">ATCC 23464</strain>
    </source>
</reference>
<sequence>MQNTMLDYVGVHMKWAPLLWLLTFKYEHNDVYNG</sequence>
<dbReference type="Proteomes" id="UP000186666">
    <property type="component" value="Unassembled WGS sequence"/>
</dbReference>
<gene>
    <name evidence="1" type="ORF">SAMN05421578_109169</name>
</gene>
<proteinExistence type="predicted"/>